<keyword evidence="1 3" id="KW-0489">Methyltransferase</keyword>
<dbReference type="SUPFAM" id="SSF53335">
    <property type="entry name" value="S-adenosyl-L-methionine-dependent methyltransferases"/>
    <property type="match status" value="1"/>
</dbReference>
<dbReference type="EMBL" id="AP021889">
    <property type="protein sequence ID" value="BBP44730.1"/>
    <property type="molecule type" value="Genomic_DNA"/>
</dbReference>
<organism evidence="3 4">
    <name type="scientific">Thiosulfatimonas sediminis</name>
    <dbReference type="NCBI Taxonomy" id="2675054"/>
    <lineage>
        <taxon>Bacteria</taxon>
        <taxon>Pseudomonadati</taxon>
        <taxon>Pseudomonadota</taxon>
        <taxon>Gammaproteobacteria</taxon>
        <taxon>Thiotrichales</taxon>
        <taxon>Piscirickettsiaceae</taxon>
        <taxon>Thiosulfatimonas</taxon>
    </lineage>
</organism>
<feature type="domain" description="Methyltransferase type 11" evidence="2">
    <location>
        <begin position="59"/>
        <end position="152"/>
    </location>
</feature>
<evidence type="ECO:0000313" key="4">
    <source>
        <dbReference type="Proteomes" id="UP000501726"/>
    </source>
</evidence>
<feature type="binding site" evidence="1">
    <location>
        <position position="82"/>
    </location>
    <ligand>
        <name>S-adenosyl-L-methionine</name>
        <dbReference type="ChEBI" id="CHEBI:59789"/>
    </ligand>
</feature>
<evidence type="ECO:0000313" key="3">
    <source>
        <dbReference type="EMBL" id="BBP44730.1"/>
    </source>
</evidence>
<comment type="similarity">
    <text evidence="1">Belongs to the class I-like SAM-binding methyltransferase superfamily. CmoM family.</text>
</comment>
<keyword evidence="4" id="KW-1185">Reference proteome</keyword>
<dbReference type="HAMAP" id="MF_02057">
    <property type="entry name" value="tRNA_methyltr_CmoM"/>
    <property type="match status" value="1"/>
</dbReference>
<keyword evidence="1" id="KW-0949">S-adenosyl-L-methionine</keyword>
<name>A0A6F8PRW5_9GAMM</name>
<comment type="caution">
    <text evidence="1">Lacks conserved residue(s) required for the propagation of feature annotation.</text>
</comment>
<dbReference type="GO" id="GO:0097697">
    <property type="term" value="F:tRNA (5-carboxymethoxyuridine(34)-5-O)-methyltransferase activity"/>
    <property type="evidence" value="ECO:0007669"/>
    <property type="project" value="UniProtKB-UniRule"/>
</dbReference>
<dbReference type="GO" id="GO:0008757">
    <property type="term" value="F:S-adenosylmethionine-dependent methyltransferase activity"/>
    <property type="evidence" value="ECO:0007669"/>
    <property type="project" value="InterPro"/>
</dbReference>
<dbReference type="AlphaFoldDB" id="A0A6F8PRW5"/>
<reference evidence="4" key="1">
    <citation type="submission" date="2019-11" db="EMBL/GenBank/DDBJ databases">
        <title>Isolation and characterization of two novel species in the genus Thiomicrorhabdus.</title>
        <authorList>
            <person name="Mochizuki J."/>
            <person name="Kojima H."/>
            <person name="Fukui M."/>
        </authorList>
    </citation>
    <scope>NUCLEOTIDE SEQUENCE [LARGE SCALE GENOMIC DNA]</scope>
    <source>
        <strain evidence="4">aks77</strain>
    </source>
</reference>
<dbReference type="GO" id="GO:0032259">
    <property type="term" value="P:methylation"/>
    <property type="evidence" value="ECO:0007669"/>
    <property type="project" value="UniProtKB-KW"/>
</dbReference>
<dbReference type="Pfam" id="PF08241">
    <property type="entry name" value="Methyltransf_11"/>
    <property type="match status" value="1"/>
</dbReference>
<feature type="binding site" evidence="1">
    <location>
        <position position="38"/>
    </location>
    <ligand>
        <name>S-adenosyl-L-methionine</name>
        <dbReference type="ChEBI" id="CHEBI:59789"/>
    </ligand>
</feature>
<dbReference type="CDD" id="cd02440">
    <property type="entry name" value="AdoMet_MTases"/>
    <property type="match status" value="1"/>
</dbReference>
<dbReference type="PANTHER" id="PTHR43861">
    <property type="entry name" value="TRANS-ACONITATE 2-METHYLTRANSFERASE-RELATED"/>
    <property type="match status" value="1"/>
</dbReference>
<dbReference type="Gene3D" id="3.40.50.150">
    <property type="entry name" value="Vaccinia Virus protein VP39"/>
    <property type="match status" value="1"/>
</dbReference>
<feature type="binding site" evidence="1">
    <location>
        <position position="125"/>
    </location>
    <ligand>
        <name>S-adenosyl-L-methionine</name>
        <dbReference type="ChEBI" id="CHEBI:59789"/>
    </ligand>
</feature>
<keyword evidence="1" id="KW-0819">tRNA processing</keyword>
<dbReference type="GO" id="GO:0006400">
    <property type="term" value="P:tRNA modification"/>
    <property type="evidence" value="ECO:0007669"/>
    <property type="project" value="UniProtKB-UniRule"/>
</dbReference>
<dbReference type="InterPro" id="IPR033664">
    <property type="entry name" value="Cmo5U_methylTrfase"/>
</dbReference>
<dbReference type="Proteomes" id="UP000501726">
    <property type="component" value="Chromosome"/>
</dbReference>
<evidence type="ECO:0000256" key="1">
    <source>
        <dbReference type="HAMAP-Rule" id="MF_02057"/>
    </source>
</evidence>
<proteinExistence type="inferred from homology"/>
<comment type="function">
    <text evidence="1">Catalyzes the methylation of 5-carboxymethoxyuridine (cmo5U) to form 5-methoxycarbonylmethoxyuridine (mcmo5U) at position 34 in tRNAs.</text>
</comment>
<dbReference type="InterPro" id="IPR013216">
    <property type="entry name" value="Methyltransf_11"/>
</dbReference>
<dbReference type="PANTHER" id="PTHR43861:SF1">
    <property type="entry name" value="TRANS-ACONITATE 2-METHYLTRANSFERASE"/>
    <property type="match status" value="1"/>
</dbReference>
<sequence length="264" mass="30188">MKQDSAKPITSPLQDRNFDKLVDKFEKKVYDTLKGEWRLTLLKEDLEALRTSAPLRIWDAGCGFAQISQWFAEAGHQMTLCDLSHQMLLRAQANFAAAELSATFIEGPAQQIAQQLEPFDVVIFHAVLEWLAEPKATLQTIAEKVQPGGTLSLLFYNRNAVVISNALKGGWRLPFLLNDEYIGKGKKLTPPNPQIPEEVCDWLAQWGFEIEVHTGIRVFHDYMGQEAMQHSDSEQLLALEYRYCRQPTYRNLARYIHLRAKRIA</sequence>
<dbReference type="RefSeq" id="WP_173269264.1">
    <property type="nucleotide sequence ID" value="NZ_AP021889.1"/>
</dbReference>
<evidence type="ECO:0000259" key="2">
    <source>
        <dbReference type="Pfam" id="PF08241"/>
    </source>
</evidence>
<dbReference type="KEGG" id="tse:THMIRHAS_01030"/>
<dbReference type="EC" id="2.1.1.-" evidence="1"/>
<keyword evidence="1 3" id="KW-0808">Transferase</keyword>
<comment type="catalytic activity">
    <reaction evidence="1">
        <text>5-carboxymethoxyuridine(34) in tRNA + S-adenosyl-L-methionine = 5-methoxycarbonylmethoxyuridine(34) in tRNA + S-adenosyl-L-homocysteine</text>
        <dbReference type="Rhea" id="RHEA:54080"/>
        <dbReference type="Rhea" id="RHEA-COMP:13383"/>
        <dbReference type="Rhea" id="RHEA-COMP:13781"/>
        <dbReference type="ChEBI" id="CHEBI:57856"/>
        <dbReference type="ChEBI" id="CHEBI:59789"/>
        <dbReference type="ChEBI" id="CHEBI:136879"/>
        <dbReference type="ChEBI" id="CHEBI:138053"/>
    </reaction>
</comment>
<accession>A0A6F8PRW5</accession>
<protein>
    <recommendedName>
        <fullName evidence="1">tRNA 5-carboxymethoxyuridine methyltransferase</fullName>
        <ecNumber evidence="1">2.1.1.-</ecNumber>
    </recommendedName>
    <alternativeName>
        <fullName evidence="1">cmo5U methyltransferase</fullName>
    </alternativeName>
</protein>
<dbReference type="InterPro" id="IPR029063">
    <property type="entry name" value="SAM-dependent_MTases_sf"/>
</dbReference>
<feature type="binding site" evidence="1">
    <location>
        <begin position="109"/>
        <end position="110"/>
    </location>
    <ligand>
        <name>S-adenosyl-L-methionine</name>
        <dbReference type="ChEBI" id="CHEBI:59789"/>
    </ligand>
</feature>
<gene>
    <name evidence="1 3" type="primary">cmoM</name>
    <name evidence="3" type="ORF">THMIRHAS_01030</name>
</gene>